<sequence length="676" mass="75277">MVLLCFVLDLCNLSPPLLKNLKQSLLHLANFYAVSSPSRCQLQSLVDKIGLCYLFKNRTSSSHELKVAYSPRGNFNLRDFHHAVNNVPTDSFLPEINDSGSLRSCDVKLSSILSDQVLYSWGGKDIMRKVIVLSSCVPYNVDSELKVTLMDAEDKYVSVEFVLFEQSLSHLGNLQGNINSFMKSTSDLDNFSFGTYLAESRVFHSMVKQWLQELKDDMEEPLQARFIFKSNLIGSLNQIFCSLSTSVCQITDGFGACQTCRCHGSMLDNRIKDENVGASCPITGCDLGISDVIENSVQVGDKTVLFMPSFQSSMKLKQVSSPIDFNIIERTNLSSLSEGLIIGSSYFVTPSACYEIETSDEMDRPELNAQRICSVLHSMDQGLLCSSCCNVETMREAAFHCYYLLQPSDNGPMLLRRLSGSEEVLPVPDANRFLDSAVNKEIQNSIQASLLKIELRDYNPVLHERGFHQKLNLLVKESLQIGSLPPKLDETTSQLNSSQPDSSEVIVLDATDLEDETPLLDLTNRDDKTTSSIAEEWEHLGVNELPNAYSPTCVSKLKMDQSPLSSPDSQKQLVVSEVPKTYSPTCVSNPKMDQSVLSSPDSNKQLDAKTSRILERLELPRQLKSKAVSPTITSSQTPLPTKKPSIPFQPTNAIDQSLTSSQLLKPNFQRLKRKHK</sequence>
<evidence type="ECO:0000313" key="2">
    <source>
        <dbReference type="EMBL" id="CAK7336884.1"/>
    </source>
</evidence>
<accession>A0AAV1RJK2</accession>
<dbReference type="PANTHER" id="PTHR38390:SF2">
    <property type="entry name" value="OS01G0103900 PROTEIN"/>
    <property type="match status" value="1"/>
</dbReference>
<evidence type="ECO:0000256" key="1">
    <source>
        <dbReference type="SAM" id="MobiDB-lite"/>
    </source>
</evidence>
<feature type="region of interest" description="Disordered" evidence="1">
    <location>
        <begin position="621"/>
        <end position="676"/>
    </location>
</feature>
<feature type="compositionally biased region" description="Polar residues" evidence="1">
    <location>
        <begin position="628"/>
        <end position="639"/>
    </location>
</feature>
<comment type="caution">
    <text evidence="2">The sequence shown here is derived from an EMBL/GenBank/DDBJ whole genome shotgun (WGS) entry which is preliminary data.</text>
</comment>
<proteinExistence type="predicted"/>
<organism evidence="2 3">
    <name type="scientific">Dovyalis caffra</name>
    <dbReference type="NCBI Taxonomy" id="77055"/>
    <lineage>
        <taxon>Eukaryota</taxon>
        <taxon>Viridiplantae</taxon>
        <taxon>Streptophyta</taxon>
        <taxon>Embryophyta</taxon>
        <taxon>Tracheophyta</taxon>
        <taxon>Spermatophyta</taxon>
        <taxon>Magnoliopsida</taxon>
        <taxon>eudicotyledons</taxon>
        <taxon>Gunneridae</taxon>
        <taxon>Pentapetalae</taxon>
        <taxon>rosids</taxon>
        <taxon>fabids</taxon>
        <taxon>Malpighiales</taxon>
        <taxon>Salicaceae</taxon>
        <taxon>Flacourtieae</taxon>
        <taxon>Dovyalis</taxon>
    </lineage>
</organism>
<keyword evidence="3" id="KW-1185">Reference proteome</keyword>
<feature type="compositionally biased region" description="Polar residues" evidence="1">
    <location>
        <begin position="582"/>
        <end position="603"/>
    </location>
</feature>
<evidence type="ECO:0000313" key="3">
    <source>
        <dbReference type="Proteomes" id="UP001314170"/>
    </source>
</evidence>
<dbReference type="Proteomes" id="UP001314170">
    <property type="component" value="Unassembled WGS sequence"/>
</dbReference>
<feature type="region of interest" description="Disordered" evidence="1">
    <location>
        <begin position="582"/>
        <end position="607"/>
    </location>
</feature>
<feature type="compositionally biased region" description="Polar residues" evidence="1">
    <location>
        <begin position="648"/>
        <end position="664"/>
    </location>
</feature>
<reference evidence="2 3" key="1">
    <citation type="submission" date="2024-01" db="EMBL/GenBank/DDBJ databases">
        <authorList>
            <person name="Waweru B."/>
        </authorList>
    </citation>
    <scope>NUCLEOTIDE SEQUENCE [LARGE SCALE GENOMIC DNA]</scope>
</reference>
<protein>
    <submittedName>
        <fullName evidence="2">Uncharacterized protein</fullName>
    </submittedName>
</protein>
<name>A0AAV1RJK2_9ROSI</name>
<dbReference type="AlphaFoldDB" id="A0AAV1RJK2"/>
<dbReference type="PANTHER" id="PTHR38390">
    <property type="entry name" value="OS01G0103900 PROTEIN"/>
    <property type="match status" value="1"/>
</dbReference>
<dbReference type="EMBL" id="CAWUPB010001009">
    <property type="protein sequence ID" value="CAK7336884.1"/>
    <property type="molecule type" value="Genomic_DNA"/>
</dbReference>
<gene>
    <name evidence="2" type="ORF">DCAF_LOCUS11907</name>
</gene>